<feature type="non-terminal residue" evidence="1">
    <location>
        <position position="44"/>
    </location>
</feature>
<proteinExistence type="predicted"/>
<comment type="caution">
    <text evidence="1">The sequence shown here is derived from an EMBL/GenBank/DDBJ whole genome shotgun (WGS) entry which is preliminary data.</text>
</comment>
<dbReference type="Proteomes" id="UP000789366">
    <property type="component" value="Unassembled WGS sequence"/>
</dbReference>
<sequence>MPLSDNLLREKGMEFAHALDIKEEDLSFSSDWVTKFKKKESTPS</sequence>
<evidence type="ECO:0000313" key="1">
    <source>
        <dbReference type="EMBL" id="CAG8738850.1"/>
    </source>
</evidence>
<dbReference type="EMBL" id="CAJVPW010036977">
    <property type="protein sequence ID" value="CAG8738850.1"/>
    <property type="molecule type" value="Genomic_DNA"/>
</dbReference>
<keyword evidence="2" id="KW-1185">Reference proteome</keyword>
<name>A0ACA9Q8X3_9GLOM</name>
<protein>
    <submittedName>
        <fullName evidence="1">13692_t:CDS:1</fullName>
    </submittedName>
</protein>
<organism evidence="1 2">
    <name type="scientific">Cetraspora pellucida</name>
    <dbReference type="NCBI Taxonomy" id="1433469"/>
    <lineage>
        <taxon>Eukaryota</taxon>
        <taxon>Fungi</taxon>
        <taxon>Fungi incertae sedis</taxon>
        <taxon>Mucoromycota</taxon>
        <taxon>Glomeromycotina</taxon>
        <taxon>Glomeromycetes</taxon>
        <taxon>Diversisporales</taxon>
        <taxon>Gigasporaceae</taxon>
        <taxon>Cetraspora</taxon>
    </lineage>
</organism>
<evidence type="ECO:0000313" key="2">
    <source>
        <dbReference type="Proteomes" id="UP000789366"/>
    </source>
</evidence>
<reference evidence="1" key="1">
    <citation type="submission" date="2021-06" db="EMBL/GenBank/DDBJ databases">
        <authorList>
            <person name="Kallberg Y."/>
            <person name="Tangrot J."/>
            <person name="Rosling A."/>
        </authorList>
    </citation>
    <scope>NUCLEOTIDE SEQUENCE</scope>
    <source>
        <strain evidence="1">28 12/20/2015</strain>
    </source>
</reference>
<gene>
    <name evidence="1" type="ORF">SPELUC_LOCUS13637</name>
</gene>
<accession>A0ACA9Q8X3</accession>